<evidence type="ECO:0000256" key="4">
    <source>
        <dbReference type="ARBA" id="ARBA00022658"/>
    </source>
</evidence>
<dbReference type="InterPro" id="IPR001849">
    <property type="entry name" value="PH_domain"/>
</dbReference>
<feature type="compositionally biased region" description="Polar residues" evidence="9">
    <location>
        <begin position="2657"/>
        <end position="2667"/>
    </location>
</feature>
<dbReference type="PROSITE" id="PS50010">
    <property type="entry name" value="DH_2"/>
    <property type="match status" value="1"/>
</dbReference>
<feature type="compositionally biased region" description="Low complexity" evidence="9">
    <location>
        <begin position="2488"/>
        <end position="2503"/>
    </location>
</feature>
<feature type="compositionally biased region" description="Polar residues" evidence="9">
    <location>
        <begin position="2602"/>
        <end position="2617"/>
    </location>
</feature>
<feature type="region of interest" description="Disordered" evidence="9">
    <location>
        <begin position="816"/>
        <end position="840"/>
    </location>
</feature>
<feature type="compositionally biased region" description="Polar residues" evidence="9">
    <location>
        <begin position="637"/>
        <end position="657"/>
    </location>
</feature>
<accession>A0A6P7K8V1</accession>
<evidence type="ECO:0000313" key="13">
    <source>
        <dbReference type="RefSeq" id="XP_028285922.1"/>
    </source>
</evidence>
<dbReference type="Pfam" id="PF00621">
    <property type="entry name" value="RhoGEF"/>
    <property type="match status" value="1"/>
</dbReference>
<keyword evidence="6" id="KW-0863">Zinc-finger</keyword>
<dbReference type="PROSITE" id="PS50003">
    <property type="entry name" value="PH_DOMAIN"/>
    <property type="match status" value="1"/>
</dbReference>
<dbReference type="SUPFAM" id="SSF48065">
    <property type="entry name" value="DBL homology domain (DH-domain)"/>
    <property type="match status" value="1"/>
</dbReference>
<dbReference type="OrthoDB" id="28045at2759"/>
<feature type="region of interest" description="Disordered" evidence="9">
    <location>
        <begin position="1291"/>
        <end position="1366"/>
    </location>
</feature>
<dbReference type="Gene3D" id="1.20.900.10">
    <property type="entry name" value="Dbl homology (DH) domain"/>
    <property type="match status" value="1"/>
</dbReference>
<dbReference type="Proteomes" id="UP000515145">
    <property type="component" value="Chromosome 19"/>
</dbReference>
<evidence type="ECO:0000256" key="6">
    <source>
        <dbReference type="ARBA" id="ARBA00022771"/>
    </source>
</evidence>
<dbReference type="CDD" id="cd00160">
    <property type="entry name" value="RhoGEF"/>
    <property type="match status" value="1"/>
</dbReference>
<dbReference type="GO" id="GO:0007015">
    <property type="term" value="P:actin filament organization"/>
    <property type="evidence" value="ECO:0007669"/>
    <property type="project" value="TreeGrafter"/>
</dbReference>
<dbReference type="InterPro" id="IPR041020">
    <property type="entry name" value="PH_16"/>
</dbReference>
<sequence>MKLNPKQAPLYGGCVLTVQLDQDDVCGAVPKEEEEGEVEFYLSFSGSTQRHVSSTLRVSHITLQAACPAHNVCEQVLVTLCLARPDGSVDTCSQETFSFVQDLALDIAHFFLDSTAPQEVLPWDKAQIPLEKCERLDENLAQALKHLSLSQHRTAPAQAVTHTPVTETHQATLQDVSSLGDSSPVVSPSQQLSGLLHLAARHGLKAVASFLLQQPEGKEALKRLNTQGEALASLTKTRAHQQLEELVTQYEASNVQVNANERLHLYPQGRVFQCHADVGTYSLTLECGSDTDCCVQEEVKELRRLIKLKKSDTPIHASIHEEEGVRSTCVLESGSNGQQTRAKDAVTIDNCRNTTEQQERKLSLDDRAQREDSDVVTHTSCTSGQLCQSQEAGKEQRGTPAASSRRNKRHKKSATKTQRRARESNQRTPEACRKTAQGLTETGRGSKTVSPREQSATLVIGGRGAAENQQSPGTQETLLPIKPVLGPGGDGKWAGRKAVALPITTIIEKQEGEKWEVELPMCERDIGTEAATTTAQGKAQSFPAREVLEPAAEKTVTMGQEQSQDTQESKSVPEDLRQPDSLHKSPSERRRSPKSPEMERKHRTVLNPDAHQIGSRTESPSHGPETARKTVWYEGENVNQGVNGDSDTKEVLSQSIWYDNDSEDEREQPQSEQAECGLNTPQVSCLSDHPLSADLSQSHAAGTQPVLSHGPDSQRPEVLRSQQDEDVSSAWKEGQVCNRERRKSSETADNDEREGAKGRKKRRKKRGKRGGAEARLDSSSSTESQSQIETEKNLNPQPDIKCVAKDKTGRADIQAPAASEATLGDRANQDAVPPPSRNMQGPVGSFTTLQVSQTDDAASHTVTMNDDSAGMNFNGQHVNAEEVHRRSSAFIETGLLEPVVQETVKSDNEELAAVQLTEQIDLVKSECPGEHSEPAEFTDSSLLVEFPGQNALLSADENKHFLDSVGGPAGSVHPTEADDGMGASWERSAQTAAREQYCTSERPIYQQGQETRNEGEAEGSGEIEKNDAVVPGKIFCSMEEGTQECSSSDREKAYNEDLVAAAVTVVAVALASAVATIELKLYLVDRESGSQASDVATNNLLMQDTCVRSGTLTLQGDNDQSPHTDIQLQISSREADLYESGQLGDKVHLNPDLSALSDGASLLQADTEEVSAPTGTQANEITTPDHIHTDTENQLHFPVVELEDSGESKHQAVCQKEDGGAAKNETEGQEHLTCEAKADEEHFTNTSACHPQTDEITCEGEIFTLSGSTLPVSESAVVADVIPEETAASVDVEKGEILSPKSSDKQTQGTGSHLEAGKDNREGDECFTMEDGVDGRDTERNEVEDTSKNEALLAEKEEETDTVSTETLQIQRETDVFCPLKSSLKHSRQSTCTDVHPDRQKECVLVCLPHRDADSLTATDELNGSVFKKPEDLPTCLSHKDSQVCVSWPSTTKNSGGALSVSEEALSASRTESCRLSWKSETEDRGGGETEAAGDEEEKKDHLPENPVASAILRASIHSLSPFRRHSWEPGRINAAAHCDIMQHSSLRSQSEEVKKVRPTLHRRSVSWCPSNLHCPHQEQTDNRSYSLEGLEEGRAAFQIQHPNQKEKAPGLEVRERGSLVSLTEKEQYRNSSKVLSLTAGSQALIHHQPLTKAVSMVTISHQDMDGLGSLPSNRSLGCSISEEKPGPLQMDTEGKGGPKISRTFSYLRSKMSKKSKEKDKERRNDMKRESKEREKKSTGAHPSISPVSPNKDVLHCNATSSASSLSSTSSSSSREHWATSPDDQLPVMVPRRHPSIFNAHSNLAKSISISNVAGLDEVPLKSLKFLSQSTDSLHQGPKVNASTESLTDEGTDINDSQLMGEFEYDVKDLEADSWSGMVDKKFLKTLKKDEIKRQDVIYELYQTEFHHVRTLKIMSEVYYKGLQKELQLNTQTLDKIFPVLAELVEMHAHFLTLLLERKRSAEGRKSNRFLISRVGDVLVNQFSGCCSEHMKDVYGKFCSNHNEAVNLYKDLHAKDKRFQTFIKKMMSSSIVRRLSIPECILLVTQRITKYPVLIQRILQHTKDSDEDHSFVSEALRCVKELITAVDCKVNEHEKKRRLREVYSRTDSKSIMRMKSGQMFAKEDLIRGRRRLLHDGGLQLKNSTGRLKDVHAVLLSDVLVFLQEKDQKYVFASLDQRSTVISLQSLIVREVANEERGLFLITAGIERPEMVEVLAISKEERNVWRAIIQEAMHFMEKDEDEGVPSDPEDDRKQQDNRAKEFRELIQKKDEEIISLLEEKVHIFREFGDCSTTREDTNPPIRERMLFRATPDNFTKGEPIINVALREVDTLQALVSSGGAGCSVPVGLTAGGVGPVCLPRRAETFGGFDSHQMNSSKNGERQEDEESLELRRTESDSVLKKRASGSLQMLLKRNNEQVVRSVTHLRSLLISLQAVVIQQDSFIEAQRQTLSGQLTTTSSRQLSSSSVPSSSSSSRHCLATEQDKHRSLQRQQQEAASLQKQQAAHQEEKRRREKEWVFKEKGLAEREEKVREEEEEIKKRQQELMEETKKFHRIKDEYKEDLETLRKTQMRLERDKEALRRDTERLEKWKDQSEQLQRDERTPSTTSEDSLMFHSSGSLDLDLNEESDQAKEVQLSSSAPTKEHFLRIGSKRMGKNFNPFSSISSSKPQGAEKESQLPTRLLQLAKPKEKKDKKKKKGKGVEQTQTENWPVQQSRPSVS</sequence>
<feature type="region of interest" description="Disordered" evidence="9">
    <location>
        <begin position="355"/>
        <end position="455"/>
    </location>
</feature>
<evidence type="ECO:0000256" key="7">
    <source>
        <dbReference type="ARBA" id="ARBA00022833"/>
    </source>
</evidence>
<feature type="compositionally biased region" description="Polar residues" evidence="9">
    <location>
        <begin position="2701"/>
        <end position="2718"/>
    </location>
</feature>
<evidence type="ECO:0000256" key="1">
    <source>
        <dbReference type="ARBA" id="ARBA00004496"/>
    </source>
</evidence>
<dbReference type="InterPro" id="IPR000219">
    <property type="entry name" value="DH_dom"/>
</dbReference>
<feature type="region of interest" description="Disordered" evidence="9">
    <location>
        <begin position="1004"/>
        <end position="1024"/>
    </location>
</feature>
<evidence type="ECO:0000256" key="8">
    <source>
        <dbReference type="ARBA" id="ARBA00023054"/>
    </source>
</evidence>
<dbReference type="PANTHER" id="PTHR13944">
    <property type="entry name" value="AGAP007712-PA"/>
    <property type="match status" value="1"/>
</dbReference>
<feature type="compositionally biased region" description="Basic and acidic residues" evidence="9">
    <location>
        <begin position="567"/>
        <end position="600"/>
    </location>
</feature>
<evidence type="ECO:0000256" key="5">
    <source>
        <dbReference type="ARBA" id="ARBA00022723"/>
    </source>
</evidence>
<feature type="compositionally biased region" description="Low complexity" evidence="9">
    <location>
        <begin position="778"/>
        <end position="788"/>
    </location>
</feature>
<feature type="region of interest" description="Disordered" evidence="9">
    <location>
        <begin position="1474"/>
        <end position="1502"/>
    </location>
</feature>
<dbReference type="InterPro" id="IPR035899">
    <property type="entry name" value="DBL_dom_sf"/>
</dbReference>
<dbReference type="GO" id="GO:0000902">
    <property type="term" value="P:cell morphogenesis"/>
    <property type="evidence" value="ECO:0007669"/>
    <property type="project" value="TreeGrafter"/>
</dbReference>
<keyword evidence="5" id="KW-0479">Metal-binding</keyword>
<feature type="region of interest" description="Disordered" evidence="9">
    <location>
        <begin position="1666"/>
        <end position="1790"/>
    </location>
</feature>
<feature type="compositionally biased region" description="Acidic residues" evidence="9">
    <location>
        <begin position="2237"/>
        <end position="2248"/>
    </location>
</feature>
<feature type="compositionally biased region" description="Low complexity" evidence="9">
    <location>
        <begin position="2452"/>
        <end position="2474"/>
    </location>
</feature>
<feature type="compositionally biased region" description="Polar residues" evidence="9">
    <location>
        <begin position="437"/>
        <end position="455"/>
    </location>
</feature>
<feature type="compositionally biased region" description="Basic and acidic residues" evidence="9">
    <location>
        <begin position="2504"/>
        <end position="2513"/>
    </location>
</feature>
<keyword evidence="2" id="KW-0963">Cytoplasm</keyword>
<dbReference type="FunFam" id="1.20.900.10:FF:000004">
    <property type="entry name" value="Rho guanine nucleotide exchange factor 2"/>
    <property type="match status" value="1"/>
</dbReference>
<organism evidence="12 14">
    <name type="scientific">Parambassis ranga</name>
    <name type="common">Indian glassy fish</name>
    <dbReference type="NCBI Taxonomy" id="210632"/>
    <lineage>
        <taxon>Eukaryota</taxon>
        <taxon>Metazoa</taxon>
        <taxon>Chordata</taxon>
        <taxon>Craniata</taxon>
        <taxon>Vertebrata</taxon>
        <taxon>Euteleostomi</taxon>
        <taxon>Actinopterygii</taxon>
        <taxon>Neopterygii</taxon>
        <taxon>Teleostei</taxon>
        <taxon>Neoteleostei</taxon>
        <taxon>Acanthomorphata</taxon>
        <taxon>Ovalentaria</taxon>
        <taxon>Ambassidae</taxon>
        <taxon>Parambassis</taxon>
    </lineage>
</organism>
<dbReference type="FunFam" id="2.30.29.30:FF:000021">
    <property type="entry name" value="Rho guanine nucleotide exchange factor 2"/>
    <property type="match status" value="1"/>
</dbReference>
<dbReference type="InterPro" id="IPR051632">
    <property type="entry name" value="Rho_GEF"/>
</dbReference>
<proteinExistence type="predicted"/>
<dbReference type="GeneID" id="114451487"/>
<keyword evidence="12" id="KW-1185">Reference proteome</keyword>
<dbReference type="GO" id="GO:0005737">
    <property type="term" value="C:cytoplasm"/>
    <property type="evidence" value="ECO:0007669"/>
    <property type="project" value="UniProtKB-SubCell"/>
</dbReference>
<dbReference type="GO" id="GO:0005085">
    <property type="term" value="F:guanyl-nucleotide exchange factor activity"/>
    <property type="evidence" value="ECO:0007669"/>
    <property type="project" value="UniProtKB-KW"/>
</dbReference>
<feature type="compositionally biased region" description="Basic and acidic residues" evidence="9">
    <location>
        <begin position="1315"/>
        <end position="1324"/>
    </location>
</feature>
<feature type="region of interest" description="Disordered" evidence="9">
    <location>
        <begin position="2452"/>
        <end position="2513"/>
    </location>
</feature>
<feature type="compositionally biased region" description="Basic and acidic residues" evidence="9">
    <location>
        <begin position="1333"/>
        <end position="1348"/>
    </location>
</feature>
<dbReference type="RefSeq" id="XP_028285923.1">
    <property type="nucleotide sequence ID" value="XM_028430122.1"/>
</dbReference>
<feature type="compositionally biased region" description="Polar residues" evidence="9">
    <location>
        <begin position="376"/>
        <end position="391"/>
    </location>
</feature>
<name>A0A6P7K8V1_9TELE</name>
<evidence type="ECO:0000256" key="3">
    <source>
        <dbReference type="ARBA" id="ARBA00022553"/>
    </source>
</evidence>
<comment type="subcellular location">
    <subcellularLocation>
        <location evidence="1">Cytoplasm</location>
    </subcellularLocation>
</comment>
<feature type="region of interest" description="Disordered" evidence="9">
    <location>
        <begin position="2236"/>
        <end position="2257"/>
    </location>
</feature>
<dbReference type="PANTHER" id="PTHR13944:SF18">
    <property type="entry name" value="A-KINASE ANCHOR PROTEIN 13"/>
    <property type="match status" value="1"/>
</dbReference>
<feature type="compositionally biased region" description="Basic and acidic residues" evidence="9">
    <location>
        <begin position="1715"/>
        <end position="1738"/>
    </location>
</feature>
<dbReference type="GO" id="GO:0008017">
    <property type="term" value="F:microtubule binding"/>
    <property type="evidence" value="ECO:0007669"/>
    <property type="project" value="TreeGrafter"/>
</dbReference>
<feature type="region of interest" description="Disordered" evidence="9">
    <location>
        <begin position="553"/>
        <end position="800"/>
    </location>
</feature>
<dbReference type="RefSeq" id="XP_028285922.1">
    <property type="nucleotide sequence ID" value="XM_028430121.1"/>
</dbReference>
<keyword evidence="8" id="KW-0175">Coiled coil</keyword>
<feature type="compositionally biased region" description="Low complexity" evidence="9">
    <location>
        <begin position="1759"/>
        <end position="1773"/>
    </location>
</feature>
<dbReference type="SMART" id="SM00233">
    <property type="entry name" value="PH"/>
    <property type="match status" value="1"/>
</dbReference>
<feature type="domain" description="DH" evidence="11">
    <location>
        <begin position="1893"/>
        <end position="2089"/>
    </location>
</feature>
<feature type="region of interest" description="Disordered" evidence="9">
    <location>
        <begin position="2366"/>
        <end position="2398"/>
    </location>
</feature>
<dbReference type="GO" id="GO:0032587">
    <property type="term" value="C:ruffle membrane"/>
    <property type="evidence" value="ECO:0007669"/>
    <property type="project" value="TreeGrafter"/>
</dbReference>
<keyword evidence="7" id="KW-0862">Zinc</keyword>
<feature type="region of interest" description="Disordered" evidence="9">
    <location>
        <begin position="1834"/>
        <end position="1853"/>
    </location>
</feature>
<dbReference type="SMART" id="SM00325">
    <property type="entry name" value="RhoGEF"/>
    <property type="match status" value="1"/>
</dbReference>
<feature type="compositionally biased region" description="Basic and acidic residues" evidence="9">
    <location>
        <begin position="2387"/>
        <end position="2398"/>
    </location>
</feature>
<feature type="compositionally biased region" description="Basic and acidic residues" evidence="9">
    <location>
        <begin position="420"/>
        <end position="433"/>
    </location>
</feature>
<protein>
    <submittedName>
        <fullName evidence="13 14">A-kinase anchor protein 13-like isoform X1</fullName>
    </submittedName>
</protein>
<evidence type="ECO:0000256" key="9">
    <source>
        <dbReference type="SAM" id="MobiDB-lite"/>
    </source>
</evidence>
<keyword evidence="3" id="KW-0597">Phosphoprotein</keyword>
<keyword evidence="4" id="KW-0344">Guanine-nucleotide releasing factor</keyword>
<feature type="compositionally biased region" description="Basic and acidic residues" evidence="9">
    <location>
        <begin position="357"/>
        <end position="375"/>
    </location>
</feature>
<evidence type="ECO:0000259" key="10">
    <source>
        <dbReference type="PROSITE" id="PS50003"/>
    </source>
</evidence>
<dbReference type="GO" id="GO:0045666">
    <property type="term" value="P:positive regulation of neuron differentiation"/>
    <property type="evidence" value="ECO:0007669"/>
    <property type="project" value="TreeGrafter"/>
</dbReference>
<reference evidence="13 14" key="1">
    <citation type="submission" date="2025-04" db="UniProtKB">
        <authorList>
            <consortium name="RefSeq"/>
        </authorList>
    </citation>
    <scope>IDENTIFICATION</scope>
</reference>
<evidence type="ECO:0000313" key="12">
    <source>
        <dbReference type="Proteomes" id="UP000515145"/>
    </source>
</evidence>
<evidence type="ECO:0000313" key="14">
    <source>
        <dbReference type="RefSeq" id="XP_028285923.1"/>
    </source>
</evidence>
<feature type="compositionally biased region" description="Basic and acidic residues" evidence="9">
    <location>
        <begin position="2526"/>
        <end position="2601"/>
    </location>
</feature>
<dbReference type="Gene3D" id="2.30.29.30">
    <property type="entry name" value="Pleckstrin-homology domain (PH domain)/Phosphotyrosine-binding domain (PTB)"/>
    <property type="match status" value="1"/>
</dbReference>
<feature type="domain" description="PH" evidence="10">
    <location>
        <begin position="2131"/>
        <end position="2233"/>
    </location>
</feature>
<dbReference type="Pfam" id="PF17838">
    <property type="entry name" value="PH_16"/>
    <property type="match status" value="1"/>
</dbReference>
<dbReference type="GO" id="GO:0008270">
    <property type="term" value="F:zinc ion binding"/>
    <property type="evidence" value="ECO:0007669"/>
    <property type="project" value="UniProtKB-KW"/>
</dbReference>
<feature type="region of interest" description="Disordered" evidence="9">
    <location>
        <begin position="2526"/>
        <end position="2718"/>
    </location>
</feature>
<dbReference type="GO" id="GO:0005856">
    <property type="term" value="C:cytoskeleton"/>
    <property type="evidence" value="ECO:0007669"/>
    <property type="project" value="TreeGrafter"/>
</dbReference>
<dbReference type="InterPro" id="IPR011993">
    <property type="entry name" value="PH-like_dom_sf"/>
</dbReference>
<feature type="compositionally biased region" description="Basic residues" evidence="9">
    <location>
        <begin position="758"/>
        <end position="769"/>
    </location>
</feature>
<evidence type="ECO:0000256" key="2">
    <source>
        <dbReference type="ARBA" id="ARBA00022490"/>
    </source>
</evidence>
<feature type="compositionally biased region" description="Basic residues" evidence="9">
    <location>
        <begin position="405"/>
        <end position="419"/>
    </location>
</feature>
<dbReference type="SUPFAM" id="SSF50729">
    <property type="entry name" value="PH domain-like"/>
    <property type="match status" value="1"/>
</dbReference>
<feature type="compositionally biased region" description="Polar residues" evidence="9">
    <location>
        <begin position="557"/>
        <end position="566"/>
    </location>
</feature>
<gene>
    <name evidence="13 14" type="primary">LOC114451487</name>
</gene>
<evidence type="ECO:0000259" key="11">
    <source>
        <dbReference type="PROSITE" id="PS50010"/>
    </source>
</evidence>
<dbReference type="GO" id="GO:0035023">
    <property type="term" value="P:regulation of Rho protein signal transduction"/>
    <property type="evidence" value="ECO:0007669"/>
    <property type="project" value="TreeGrafter"/>
</dbReference>
<feature type="compositionally biased region" description="Basic and acidic residues" evidence="9">
    <location>
        <begin position="1478"/>
        <end position="1488"/>
    </location>
</feature>